<feature type="transmembrane region" description="Helical" evidence="2">
    <location>
        <begin position="21"/>
        <end position="39"/>
    </location>
</feature>
<name>A0ABP8BK37_9ACTN</name>
<dbReference type="PANTHER" id="PTHR23028">
    <property type="entry name" value="ACETYLTRANSFERASE"/>
    <property type="match status" value="1"/>
</dbReference>
<keyword evidence="2" id="KW-0472">Membrane</keyword>
<feature type="transmembrane region" description="Helical" evidence="2">
    <location>
        <begin position="266"/>
        <end position="285"/>
    </location>
</feature>
<keyword evidence="4" id="KW-0012">Acyltransferase</keyword>
<feature type="transmembrane region" description="Helical" evidence="2">
    <location>
        <begin position="306"/>
        <end position="325"/>
    </location>
</feature>
<feature type="compositionally biased region" description="Pro residues" evidence="1">
    <location>
        <begin position="380"/>
        <end position="391"/>
    </location>
</feature>
<feature type="transmembrane region" description="Helical" evidence="2">
    <location>
        <begin position="134"/>
        <end position="158"/>
    </location>
</feature>
<feature type="transmembrane region" description="Helical" evidence="2">
    <location>
        <begin position="91"/>
        <end position="110"/>
    </location>
</feature>
<gene>
    <name evidence="4" type="ORF">GCM10022252_74680</name>
</gene>
<dbReference type="InterPro" id="IPR050879">
    <property type="entry name" value="Acyltransferase_3"/>
</dbReference>
<keyword evidence="2" id="KW-0812">Transmembrane</keyword>
<dbReference type="InterPro" id="IPR002656">
    <property type="entry name" value="Acyl_transf_3_dom"/>
</dbReference>
<feature type="transmembrane region" description="Helical" evidence="2">
    <location>
        <begin position="51"/>
        <end position="70"/>
    </location>
</feature>
<comment type="caution">
    <text evidence="4">The sequence shown here is derived from an EMBL/GenBank/DDBJ whole genome shotgun (WGS) entry which is preliminary data.</text>
</comment>
<evidence type="ECO:0000313" key="5">
    <source>
        <dbReference type="Proteomes" id="UP001501251"/>
    </source>
</evidence>
<evidence type="ECO:0000256" key="2">
    <source>
        <dbReference type="SAM" id="Phobius"/>
    </source>
</evidence>
<dbReference type="EMBL" id="BAABAQ010000019">
    <property type="protein sequence ID" value="GAA4208890.1"/>
    <property type="molecule type" value="Genomic_DNA"/>
</dbReference>
<evidence type="ECO:0000313" key="4">
    <source>
        <dbReference type="EMBL" id="GAA4208890.1"/>
    </source>
</evidence>
<dbReference type="PANTHER" id="PTHR23028:SF53">
    <property type="entry name" value="ACYL_TRANSF_3 DOMAIN-CONTAINING PROTEIN"/>
    <property type="match status" value="1"/>
</dbReference>
<dbReference type="GO" id="GO:0016746">
    <property type="term" value="F:acyltransferase activity"/>
    <property type="evidence" value="ECO:0007669"/>
    <property type="project" value="UniProtKB-KW"/>
</dbReference>
<feature type="transmembrane region" description="Helical" evidence="2">
    <location>
        <begin position="240"/>
        <end position="260"/>
    </location>
</feature>
<evidence type="ECO:0000259" key="3">
    <source>
        <dbReference type="Pfam" id="PF01757"/>
    </source>
</evidence>
<keyword evidence="5" id="KW-1185">Reference proteome</keyword>
<sequence length="391" mass="42718">MTHSTHSSREAVRLPSLTGMRFVAAFLVFVCHACVLGFFHQETAASLQTFAFASGWLGVEFFFVLSGFVLTWSAREGQSRTGFWRRRLVKVYPVHVVTWLAALGLAVWAGQAVDLPKLLPSLFLVHTWLPQMDVVITINVVTWSLACDLLFYLAFPFLHALVRRIPVRRLWWAAGAVAAVIALLPAVALLVLPGTPQLPGQDMSFVQNWFLVSFPPIRALDFVLGIIMARIVLTGRWIPLGVGRALLVLAAGFALQAYLWPSVYGLTATIALPLALLIAAVAVADERGAPTPFRSRTLQWLGGISYASYLTHFLVLQFGHIAIGAGRTWDAPAALGVITVLFGITTVVAWALNRLVEEPAMRAWARPRPHPRPVTGALQPDPPSPSPEPAS</sequence>
<dbReference type="RefSeq" id="WP_344923038.1">
    <property type="nucleotide sequence ID" value="NZ_BAABAQ010000019.1"/>
</dbReference>
<organism evidence="4 5">
    <name type="scientific">Streptosporangium oxazolinicum</name>
    <dbReference type="NCBI Taxonomy" id="909287"/>
    <lineage>
        <taxon>Bacteria</taxon>
        <taxon>Bacillati</taxon>
        <taxon>Actinomycetota</taxon>
        <taxon>Actinomycetes</taxon>
        <taxon>Streptosporangiales</taxon>
        <taxon>Streptosporangiaceae</taxon>
        <taxon>Streptosporangium</taxon>
    </lineage>
</organism>
<keyword evidence="2" id="KW-1133">Transmembrane helix</keyword>
<feature type="region of interest" description="Disordered" evidence="1">
    <location>
        <begin position="366"/>
        <end position="391"/>
    </location>
</feature>
<feature type="transmembrane region" description="Helical" evidence="2">
    <location>
        <begin position="170"/>
        <end position="192"/>
    </location>
</feature>
<dbReference type="Proteomes" id="UP001501251">
    <property type="component" value="Unassembled WGS sequence"/>
</dbReference>
<keyword evidence="4" id="KW-0808">Transferase</keyword>
<feature type="transmembrane region" description="Helical" evidence="2">
    <location>
        <begin position="212"/>
        <end position="233"/>
    </location>
</feature>
<protein>
    <submittedName>
        <fullName evidence="4">Acyltransferase</fullName>
    </submittedName>
</protein>
<proteinExistence type="predicted"/>
<accession>A0ABP8BK37</accession>
<evidence type="ECO:0000256" key="1">
    <source>
        <dbReference type="SAM" id="MobiDB-lite"/>
    </source>
</evidence>
<feature type="transmembrane region" description="Helical" evidence="2">
    <location>
        <begin position="331"/>
        <end position="352"/>
    </location>
</feature>
<feature type="domain" description="Acyltransferase 3" evidence="3">
    <location>
        <begin position="16"/>
        <end position="353"/>
    </location>
</feature>
<dbReference type="Pfam" id="PF01757">
    <property type="entry name" value="Acyl_transf_3"/>
    <property type="match status" value="1"/>
</dbReference>
<reference evidence="5" key="1">
    <citation type="journal article" date="2019" name="Int. J. Syst. Evol. Microbiol.">
        <title>The Global Catalogue of Microorganisms (GCM) 10K type strain sequencing project: providing services to taxonomists for standard genome sequencing and annotation.</title>
        <authorList>
            <consortium name="The Broad Institute Genomics Platform"/>
            <consortium name="The Broad Institute Genome Sequencing Center for Infectious Disease"/>
            <person name="Wu L."/>
            <person name="Ma J."/>
        </authorList>
    </citation>
    <scope>NUCLEOTIDE SEQUENCE [LARGE SCALE GENOMIC DNA]</scope>
    <source>
        <strain evidence="5">JCM 17388</strain>
    </source>
</reference>